<comment type="caution">
    <text evidence="3">The sequence shown here is derived from an EMBL/GenBank/DDBJ whole genome shotgun (WGS) entry which is preliminary data.</text>
</comment>
<keyword evidence="4" id="KW-1185">Reference proteome</keyword>
<proteinExistence type="predicted"/>
<gene>
    <name evidence="3" type="ORF">GQE98_02820</name>
</gene>
<dbReference type="AlphaFoldDB" id="A0A6L8W4B9"/>
<feature type="region of interest" description="Disordered" evidence="1">
    <location>
        <begin position="98"/>
        <end position="120"/>
    </location>
</feature>
<dbReference type="Proteomes" id="UP000476030">
    <property type="component" value="Unassembled WGS sequence"/>
</dbReference>
<protein>
    <submittedName>
        <fullName evidence="3">Nitrile hydratase accessory protein</fullName>
    </submittedName>
</protein>
<accession>A0A6L8W4B9</accession>
<dbReference type="InterPro" id="IPR049054">
    <property type="entry name" value="CN_hydtase_beta-like_N"/>
</dbReference>
<evidence type="ECO:0000313" key="4">
    <source>
        <dbReference type="Proteomes" id="UP000476030"/>
    </source>
</evidence>
<dbReference type="NCBIfam" id="TIGR03889">
    <property type="entry name" value="nitrile_acc"/>
    <property type="match status" value="1"/>
</dbReference>
<organism evidence="3 4">
    <name type="scientific">Sneathiella litorea</name>
    <dbReference type="NCBI Taxonomy" id="2606216"/>
    <lineage>
        <taxon>Bacteria</taxon>
        <taxon>Pseudomonadati</taxon>
        <taxon>Pseudomonadota</taxon>
        <taxon>Alphaproteobacteria</taxon>
        <taxon>Sneathiellales</taxon>
        <taxon>Sneathiellaceae</taxon>
        <taxon>Sneathiella</taxon>
    </lineage>
</organism>
<reference evidence="3 4" key="1">
    <citation type="submission" date="2019-12" db="EMBL/GenBank/DDBJ databases">
        <title>Snethiella sp. nov. sp. isolated from sea sand.</title>
        <authorList>
            <person name="Kim J."/>
            <person name="Jeong S.E."/>
            <person name="Jung H.S."/>
            <person name="Jeon C.O."/>
        </authorList>
    </citation>
    <scope>NUCLEOTIDE SEQUENCE [LARGE SCALE GENOMIC DNA]</scope>
    <source>
        <strain evidence="3 4">DP05</strain>
    </source>
</reference>
<dbReference type="EMBL" id="WTUW01000001">
    <property type="protein sequence ID" value="MZR29559.1"/>
    <property type="molecule type" value="Genomic_DNA"/>
</dbReference>
<dbReference type="SUPFAM" id="SSF50090">
    <property type="entry name" value="Electron transport accessory proteins"/>
    <property type="match status" value="1"/>
</dbReference>
<evidence type="ECO:0000256" key="1">
    <source>
        <dbReference type="SAM" id="MobiDB-lite"/>
    </source>
</evidence>
<feature type="domain" description="Nitrile hydratase beta subunit-like N-terminal" evidence="2">
    <location>
        <begin position="16"/>
        <end position="105"/>
    </location>
</feature>
<dbReference type="RefSeq" id="WP_161314019.1">
    <property type="nucleotide sequence ID" value="NZ_WTUW01000001.1"/>
</dbReference>
<name>A0A6L8W4B9_9PROT</name>
<dbReference type="InterPro" id="IPR008990">
    <property type="entry name" value="Elect_transpt_acc-like_dom_sf"/>
</dbReference>
<sequence>MQLDPALQAIDIPQDGDGPVFEEPWQAQAFAMTVKLNEAGQFSWSEWADVFGAEISADTASGHGVGNTAYYLCWLSALEKIVTQKNLLTTEQLSTRKAEWHEASEHTPHGQPIEIHKSRK</sequence>
<dbReference type="InterPro" id="IPR042262">
    <property type="entry name" value="CN_hydtase_beta_C"/>
</dbReference>
<evidence type="ECO:0000259" key="2">
    <source>
        <dbReference type="Pfam" id="PF21006"/>
    </source>
</evidence>
<feature type="compositionally biased region" description="Basic and acidic residues" evidence="1">
    <location>
        <begin position="98"/>
        <end position="108"/>
    </location>
</feature>
<dbReference type="Pfam" id="PF21006">
    <property type="entry name" value="NHase_beta_N"/>
    <property type="match status" value="1"/>
</dbReference>
<evidence type="ECO:0000313" key="3">
    <source>
        <dbReference type="EMBL" id="MZR29559.1"/>
    </source>
</evidence>
<dbReference type="Gene3D" id="1.10.472.20">
    <property type="entry name" value="Nitrile hydratase, beta subunit"/>
    <property type="match status" value="1"/>
</dbReference>
<dbReference type="InterPro" id="IPR023808">
    <property type="entry name" value="Nitrile_Hydratase_acc_put"/>
</dbReference>